<dbReference type="AlphaFoldDB" id="A0A8D8R8Z3"/>
<organism evidence="1">
    <name type="scientific">Cacopsylla melanoneura</name>
    <dbReference type="NCBI Taxonomy" id="428564"/>
    <lineage>
        <taxon>Eukaryota</taxon>
        <taxon>Metazoa</taxon>
        <taxon>Ecdysozoa</taxon>
        <taxon>Arthropoda</taxon>
        <taxon>Hexapoda</taxon>
        <taxon>Insecta</taxon>
        <taxon>Pterygota</taxon>
        <taxon>Neoptera</taxon>
        <taxon>Paraneoptera</taxon>
        <taxon>Hemiptera</taxon>
        <taxon>Sternorrhyncha</taxon>
        <taxon>Psylloidea</taxon>
        <taxon>Psyllidae</taxon>
        <taxon>Psyllinae</taxon>
        <taxon>Cacopsylla</taxon>
    </lineage>
</organism>
<reference evidence="1" key="1">
    <citation type="submission" date="2021-05" db="EMBL/GenBank/DDBJ databases">
        <authorList>
            <person name="Alioto T."/>
            <person name="Alioto T."/>
            <person name="Gomez Garrido J."/>
        </authorList>
    </citation>
    <scope>NUCLEOTIDE SEQUENCE</scope>
</reference>
<protein>
    <submittedName>
        <fullName evidence="1">Uncharacterized protein</fullName>
    </submittedName>
</protein>
<evidence type="ECO:0000313" key="1">
    <source>
        <dbReference type="EMBL" id="CAG6646748.1"/>
    </source>
</evidence>
<accession>A0A8D8R8Z3</accession>
<name>A0A8D8R8Z3_9HEMI</name>
<dbReference type="EMBL" id="HBUF01143554">
    <property type="protein sequence ID" value="CAG6646748.1"/>
    <property type="molecule type" value="Transcribed_RNA"/>
</dbReference>
<proteinExistence type="predicted"/>
<sequence length="100" mass="11489">MNMGACRHAASNPSSCCKVCNVRSSCKPCFNIRNICKPCCNIRSSCKPCNIRSSCNQLQEPQCHFYSHYRLCCKCYHPPVETFNRNKSQRKLIEKYSSIT</sequence>